<reference evidence="8 9" key="1">
    <citation type="submission" date="2015-02" db="EMBL/GenBank/DDBJ databases">
        <title>Draft genome sequences of ten Microbacterium spp. with emphasis on heavy metal contaminated environments.</title>
        <authorList>
            <person name="Corretto E."/>
        </authorList>
    </citation>
    <scope>NUCLEOTIDE SEQUENCE [LARGE SCALE GENOMIC DNA]</scope>
    <source>
        <strain evidence="8 9">DSM 23848</strain>
    </source>
</reference>
<dbReference type="Proteomes" id="UP000033448">
    <property type="component" value="Unassembled WGS sequence"/>
</dbReference>
<keyword evidence="9" id="KW-1185">Reference proteome</keyword>
<evidence type="ECO:0000313" key="8">
    <source>
        <dbReference type="EMBL" id="KJL26216.1"/>
    </source>
</evidence>
<evidence type="ECO:0000259" key="7">
    <source>
        <dbReference type="Pfam" id="PF00248"/>
    </source>
</evidence>
<dbReference type="PROSITE" id="PS00062">
    <property type="entry name" value="ALDOKETO_REDUCTASE_2"/>
    <property type="match status" value="1"/>
</dbReference>
<dbReference type="Gene3D" id="3.20.20.100">
    <property type="entry name" value="NADP-dependent oxidoreductase domain"/>
    <property type="match status" value="1"/>
</dbReference>
<feature type="binding site" evidence="5">
    <location>
        <position position="108"/>
    </location>
    <ligand>
        <name>substrate</name>
    </ligand>
</feature>
<name>A0A0F0L3X3_9MICO</name>
<dbReference type="EMBL" id="JYIT01000066">
    <property type="protein sequence ID" value="KJL26216.1"/>
    <property type="molecule type" value="Genomic_DNA"/>
</dbReference>
<dbReference type="FunFam" id="3.20.20.100:FF:000015">
    <property type="entry name" value="Oxidoreductase, aldo/keto reductase family"/>
    <property type="match status" value="1"/>
</dbReference>
<evidence type="ECO:0000256" key="6">
    <source>
        <dbReference type="PIRSR" id="PIRSR000097-3"/>
    </source>
</evidence>
<dbReference type="PIRSF" id="PIRSF000097">
    <property type="entry name" value="AKR"/>
    <property type="match status" value="1"/>
</dbReference>
<accession>A0A0F0L3X3</accession>
<comment type="similarity">
    <text evidence="1">Belongs to the aldo/keto reductase family.</text>
</comment>
<organism evidence="8 9">
    <name type="scientific">Microbacterium azadirachtae</name>
    <dbReference type="NCBI Taxonomy" id="582680"/>
    <lineage>
        <taxon>Bacteria</taxon>
        <taxon>Bacillati</taxon>
        <taxon>Actinomycetota</taxon>
        <taxon>Actinomycetes</taxon>
        <taxon>Micrococcales</taxon>
        <taxon>Microbacteriaceae</taxon>
        <taxon>Microbacterium</taxon>
    </lineage>
</organism>
<dbReference type="Pfam" id="PF00248">
    <property type="entry name" value="Aldo_ket_red"/>
    <property type="match status" value="1"/>
</dbReference>
<dbReference type="PROSITE" id="PS00063">
    <property type="entry name" value="ALDOKETO_REDUCTASE_3"/>
    <property type="match status" value="1"/>
</dbReference>
<dbReference type="SUPFAM" id="SSF51430">
    <property type="entry name" value="NAD(P)-linked oxidoreductase"/>
    <property type="match status" value="1"/>
</dbReference>
<dbReference type="GO" id="GO:0016616">
    <property type="term" value="F:oxidoreductase activity, acting on the CH-OH group of donors, NAD or NADP as acceptor"/>
    <property type="evidence" value="ECO:0007669"/>
    <property type="project" value="UniProtKB-ARBA"/>
</dbReference>
<evidence type="ECO:0000313" key="9">
    <source>
        <dbReference type="Proteomes" id="UP000033448"/>
    </source>
</evidence>
<dbReference type="PRINTS" id="PR00069">
    <property type="entry name" value="ALDKETRDTASE"/>
</dbReference>
<evidence type="ECO:0000256" key="4">
    <source>
        <dbReference type="PIRSR" id="PIRSR000097-1"/>
    </source>
</evidence>
<protein>
    <submittedName>
        <fullName evidence="8">Putative oxidoreductase</fullName>
        <ecNumber evidence="8">1.-.-.-</ecNumber>
    </submittedName>
</protein>
<dbReference type="AlphaFoldDB" id="A0A0F0L3X3"/>
<dbReference type="PANTHER" id="PTHR43827">
    <property type="entry name" value="2,5-DIKETO-D-GLUCONIC ACID REDUCTASE"/>
    <property type="match status" value="1"/>
</dbReference>
<dbReference type="OrthoDB" id="9804790at2"/>
<dbReference type="InterPro" id="IPR036812">
    <property type="entry name" value="NAD(P)_OxRdtase_dom_sf"/>
</dbReference>
<gene>
    <name evidence="8" type="ORF">RL72_01151</name>
</gene>
<feature type="active site" description="Proton donor" evidence="4">
    <location>
        <position position="50"/>
    </location>
</feature>
<dbReference type="PATRIC" id="fig|582680.7.peg.1190"/>
<feature type="site" description="Lowers pKa of active site Tyr" evidence="6">
    <location>
        <position position="75"/>
    </location>
</feature>
<dbReference type="InterPro" id="IPR020471">
    <property type="entry name" value="AKR"/>
</dbReference>
<dbReference type="EC" id="1.-.-.-" evidence="8"/>
<proteinExistence type="inferred from homology"/>
<dbReference type="InterPro" id="IPR023210">
    <property type="entry name" value="NADP_OxRdtase_dom"/>
</dbReference>
<evidence type="ECO:0000256" key="3">
    <source>
        <dbReference type="ARBA" id="ARBA00023002"/>
    </source>
</evidence>
<evidence type="ECO:0000256" key="5">
    <source>
        <dbReference type="PIRSR" id="PIRSR000097-2"/>
    </source>
</evidence>
<dbReference type="RefSeq" id="WP_045249872.1">
    <property type="nucleotide sequence ID" value="NZ_JYIT01000066.1"/>
</dbReference>
<keyword evidence="2" id="KW-0521">NADP</keyword>
<sequence length="274" mass="29319">MTVPTLTLNNGVTMPQLGFGVFQVPDDETTAAVAAALQTGYRSIDTAAIYGNERGVGRAIAESGIARDELFVTSKAWNAEQGYDATLRAYDASLEKLGLDALDLYLIHWPELGDGDYAGTWRGLEALYAQGRVRAIGVSNFEPVHLARILETGSVVPAVNQVELHPAFQNRAVIAADAAAGVATEAWSPLAQGAVLQDAAITEIAARHGRTPAQVVLRWHLQEGRVAIPKSVTPSRIAENFDVFGFDLDDAELAAIDALDRDGRTGPHPHEFHG</sequence>
<keyword evidence="3 8" id="KW-0560">Oxidoreductase</keyword>
<dbReference type="InterPro" id="IPR018170">
    <property type="entry name" value="Aldo/ket_reductase_CS"/>
</dbReference>
<dbReference type="PANTHER" id="PTHR43827:SF3">
    <property type="entry name" value="NADP-DEPENDENT OXIDOREDUCTASE DOMAIN-CONTAINING PROTEIN"/>
    <property type="match status" value="1"/>
</dbReference>
<comment type="caution">
    <text evidence="8">The sequence shown here is derived from an EMBL/GenBank/DDBJ whole genome shotgun (WGS) entry which is preliminary data.</text>
</comment>
<evidence type="ECO:0000256" key="1">
    <source>
        <dbReference type="ARBA" id="ARBA00007905"/>
    </source>
</evidence>
<feature type="domain" description="NADP-dependent oxidoreductase" evidence="7">
    <location>
        <begin position="23"/>
        <end position="260"/>
    </location>
</feature>
<evidence type="ECO:0000256" key="2">
    <source>
        <dbReference type="ARBA" id="ARBA00022857"/>
    </source>
</evidence>
<dbReference type="PROSITE" id="PS00798">
    <property type="entry name" value="ALDOKETO_REDUCTASE_1"/>
    <property type="match status" value="1"/>
</dbReference>